<evidence type="ECO:0000259" key="3">
    <source>
        <dbReference type="PROSITE" id="PS50053"/>
    </source>
</evidence>
<accession>A0ABD0KR11</accession>
<dbReference type="Pfam" id="PF00240">
    <property type="entry name" value="ubiquitin"/>
    <property type="match status" value="1"/>
</dbReference>
<dbReference type="EMBL" id="JACVVK020000135">
    <property type="protein sequence ID" value="KAK7489731.1"/>
    <property type="molecule type" value="Genomic_DNA"/>
</dbReference>
<dbReference type="Pfam" id="PF17840">
    <property type="entry name" value="Tugs"/>
    <property type="match status" value="1"/>
</dbReference>
<dbReference type="InterPro" id="IPR000626">
    <property type="entry name" value="Ubiquitin-like_dom"/>
</dbReference>
<dbReference type="AlphaFoldDB" id="A0ABD0KR11"/>
<evidence type="ECO:0000256" key="2">
    <source>
        <dbReference type="ARBA" id="ARBA00022490"/>
    </source>
</evidence>
<comment type="caution">
    <text evidence="4">The sequence shown here is derived from an EMBL/GenBank/DDBJ whole genome shotgun (WGS) entry which is preliminary data.</text>
</comment>
<dbReference type="SUPFAM" id="SSF54236">
    <property type="entry name" value="Ubiquitin-like"/>
    <property type="match status" value="1"/>
</dbReference>
<name>A0ABD0KR11_9CAEN</name>
<dbReference type="InterPro" id="IPR047154">
    <property type="entry name" value="UBL4A-like"/>
</dbReference>
<dbReference type="PANTHER" id="PTHR46555:SF1">
    <property type="entry name" value="UBIQUITIN-LIKE PROTEIN 4A"/>
    <property type="match status" value="1"/>
</dbReference>
<evidence type="ECO:0000313" key="5">
    <source>
        <dbReference type="Proteomes" id="UP001519460"/>
    </source>
</evidence>
<reference evidence="4 5" key="1">
    <citation type="journal article" date="2023" name="Sci. Data">
        <title>Genome assembly of the Korean intertidal mud-creeper Batillaria attramentaria.</title>
        <authorList>
            <person name="Patra A.K."/>
            <person name="Ho P.T."/>
            <person name="Jun S."/>
            <person name="Lee S.J."/>
            <person name="Kim Y."/>
            <person name="Won Y.J."/>
        </authorList>
    </citation>
    <scope>NUCLEOTIDE SEQUENCE [LARGE SCALE GENOMIC DNA]</scope>
    <source>
        <strain evidence="4">Wonlab-2016</strain>
    </source>
</reference>
<dbReference type="PANTHER" id="PTHR46555">
    <property type="entry name" value="UBIQUITIN-LIKE PROTEIN 4A"/>
    <property type="match status" value="1"/>
</dbReference>
<dbReference type="PROSITE" id="PS50053">
    <property type="entry name" value="UBIQUITIN_2"/>
    <property type="match status" value="1"/>
</dbReference>
<dbReference type="GO" id="GO:0005829">
    <property type="term" value="C:cytosol"/>
    <property type="evidence" value="ECO:0007669"/>
    <property type="project" value="UniProtKB-SubCell"/>
</dbReference>
<keyword evidence="2" id="KW-0963">Cytoplasm</keyword>
<dbReference type="InterPro" id="IPR029071">
    <property type="entry name" value="Ubiquitin-like_domsf"/>
</dbReference>
<dbReference type="Gene3D" id="3.10.20.90">
    <property type="entry name" value="Phosphatidylinositol 3-kinase Catalytic Subunit, Chain A, domain 1"/>
    <property type="match status" value="1"/>
</dbReference>
<gene>
    <name evidence="4" type="ORF">BaRGS_00019126</name>
</gene>
<dbReference type="Proteomes" id="UP001519460">
    <property type="component" value="Unassembled WGS sequence"/>
</dbReference>
<keyword evidence="5" id="KW-1185">Reference proteome</keyword>
<proteinExistence type="predicted"/>
<evidence type="ECO:0000313" key="4">
    <source>
        <dbReference type="EMBL" id="KAK7489731.1"/>
    </source>
</evidence>
<dbReference type="SMART" id="SM00213">
    <property type="entry name" value="UBQ"/>
    <property type="match status" value="1"/>
</dbReference>
<dbReference type="InterPro" id="IPR041421">
    <property type="entry name" value="Ubl4_C_TUGS"/>
</dbReference>
<sequence>MHITVKVLNGQECTLAVSPSSQVSELKELVNTLMSIPIADQKLLYRGRTLGDDKALKEYEIVDGARLTLVVKKSSRDSPSPVTTSQPVPAPLAPVWEKLHLFLRRHFRERDADLVLAEFRKNFEMGLSRLSLDDIDRFAATKIRQQAAAS</sequence>
<organism evidence="4 5">
    <name type="scientific">Batillaria attramentaria</name>
    <dbReference type="NCBI Taxonomy" id="370345"/>
    <lineage>
        <taxon>Eukaryota</taxon>
        <taxon>Metazoa</taxon>
        <taxon>Spiralia</taxon>
        <taxon>Lophotrochozoa</taxon>
        <taxon>Mollusca</taxon>
        <taxon>Gastropoda</taxon>
        <taxon>Caenogastropoda</taxon>
        <taxon>Sorbeoconcha</taxon>
        <taxon>Cerithioidea</taxon>
        <taxon>Batillariidae</taxon>
        <taxon>Batillaria</taxon>
    </lineage>
</organism>
<protein>
    <recommendedName>
        <fullName evidence="3">Ubiquitin-like domain-containing protein</fullName>
    </recommendedName>
</protein>
<evidence type="ECO:0000256" key="1">
    <source>
        <dbReference type="ARBA" id="ARBA00004514"/>
    </source>
</evidence>
<comment type="subcellular location">
    <subcellularLocation>
        <location evidence="1">Cytoplasm</location>
        <location evidence="1">Cytosol</location>
    </subcellularLocation>
</comment>
<feature type="domain" description="Ubiquitin-like" evidence="3">
    <location>
        <begin position="1"/>
        <end position="76"/>
    </location>
</feature>